<reference evidence="17 18" key="1">
    <citation type="journal article" date="2011" name="Proc. Natl. Acad. Sci. U.S.A.">
        <title>Genetic diversity and population structure of the endangered marsupial Sarcophilus harrisii (Tasmanian devil).</title>
        <authorList>
            <person name="Miller W."/>
            <person name="Hayes V.M."/>
            <person name="Ratan A."/>
            <person name="Petersen D.C."/>
            <person name="Wittekindt N.E."/>
            <person name="Miller J."/>
            <person name="Walenz B."/>
            <person name="Knight J."/>
            <person name="Qi J."/>
            <person name="Zhao F."/>
            <person name="Wang Q."/>
            <person name="Bedoya-Reina O.C."/>
            <person name="Katiyar N."/>
            <person name="Tomsho L.P."/>
            <person name="Kasson L.M."/>
            <person name="Hardie R.A."/>
            <person name="Woodbridge P."/>
            <person name="Tindall E.A."/>
            <person name="Bertelsen M.F."/>
            <person name="Dixon D."/>
            <person name="Pyecroft S."/>
            <person name="Helgen K.M."/>
            <person name="Lesk A.M."/>
            <person name="Pringle T.H."/>
            <person name="Patterson N."/>
            <person name="Zhang Y."/>
            <person name="Kreiss A."/>
            <person name="Woods G.M."/>
            <person name="Jones M.E."/>
            <person name="Schuster S.C."/>
        </authorList>
    </citation>
    <scope>NUCLEOTIDE SEQUENCE [LARGE SCALE GENOMIC DNA]</scope>
</reference>
<dbReference type="InterPro" id="IPR036179">
    <property type="entry name" value="Ig-like_dom_sf"/>
</dbReference>
<protein>
    <recommendedName>
        <fullName evidence="13">Trem-like transcript 2 protein</fullName>
    </recommendedName>
    <alternativeName>
        <fullName evidence="14">Triggering receptor expressed on myeloid cells-like protein 2</fullName>
    </alternativeName>
</protein>
<accession>G3VRS3</accession>
<dbReference type="GO" id="GO:0005886">
    <property type="term" value="C:plasma membrane"/>
    <property type="evidence" value="ECO:0007669"/>
    <property type="project" value="UniProtKB-SubCell"/>
</dbReference>
<evidence type="ECO:0000256" key="12">
    <source>
        <dbReference type="ARBA" id="ARBA00066031"/>
    </source>
</evidence>
<evidence type="ECO:0000256" key="15">
    <source>
        <dbReference type="SAM" id="Phobius"/>
    </source>
</evidence>
<dbReference type="InterPro" id="IPR052314">
    <property type="entry name" value="Immune_rcpt_domain"/>
</dbReference>
<dbReference type="eggNOG" id="ENOG502SPIC">
    <property type="taxonomic scope" value="Eukaryota"/>
</dbReference>
<evidence type="ECO:0000256" key="13">
    <source>
        <dbReference type="ARBA" id="ARBA00071543"/>
    </source>
</evidence>
<keyword evidence="5 15" id="KW-1133">Transmembrane helix</keyword>
<gene>
    <name evidence="17" type="primary">TREML2</name>
</gene>
<evidence type="ECO:0000256" key="5">
    <source>
        <dbReference type="ARBA" id="ARBA00022989"/>
    </source>
</evidence>
<dbReference type="SUPFAM" id="SSF48726">
    <property type="entry name" value="Immunoglobulin"/>
    <property type="match status" value="1"/>
</dbReference>
<evidence type="ECO:0000256" key="9">
    <source>
        <dbReference type="ARBA" id="ARBA00023180"/>
    </source>
</evidence>
<keyword evidence="18" id="KW-1185">Reference proteome</keyword>
<dbReference type="FunCoup" id="G3VRS3">
    <property type="interactions" value="71"/>
</dbReference>
<comment type="subcellular location">
    <subcellularLocation>
        <location evidence="1">Cell membrane</location>
        <topology evidence="1">Single-pass type I membrane protein</topology>
    </subcellularLocation>
</comment>
<dbReference type="GO" id="GO:0009986">
    <property type="term" value="C:cell surface"/>
    <property type="evidence" value="ECO:0007669"/>
    <property type="project" value="TreeGrafter"/>
</dbReference>
<dbReference type="GO" id="GO:0038023">
    <property type="term" value="F:signaling receptor activity"/>
    <property type="evidence" value="ECO:0007669"/>
    <property type="project" value="TreeGrafter"/>
</dbReference>
<dbReference type="OMA" id="YPLMGFQ"/>
<evidence type="ECO:0000313" key="18">
    <source>
        <dbReference type="Proteomes" id="UP000007648"/>
    </source>
</evidence>
<keyword evidence="10" id="KW-0393">Immunoglobulin domain</keyword>
<evidence type="ECO:0000256" key="3">
    <source>
        <dbReference type="ARBA" id="ARBA00022692"/>
    </source>
</evidence>
<reference evidence="17" key="3">
    <citation type="submission" date="2025-09" db="UniProtKB">
        <authorList>
            <consortium name="Ensembl"/>
        </authorList>
    </citation>
    <scope>IDENTIFICATION</scope>
</reference>
<dbReference type="FunFam" id="2.60.40.10:FF:001672">
    <property type="entry name" value="Triggering receptor expressed on myeloid cells like 2"/>
    <property type="match status" value="1"/>
</dbReference>
<keyword evidence="8" id="KW-0675">Receptor</keyword>
<comment type="function">
    <text evidence="11">Cell surface receptor that may play a role in the innate and adaptive immune response. Acts as a counter-receptor for CD276 and interaction with CD276 on T-cells enhances T-cell activation.</text>
</comment>
<dbReference type="Gene3D" id="2.60.40.10">
    <property type="entry name" value="Immunoglobulins"/>
    <property type="match status" value="1"/>
</dbReference>
<dbReference type="HOGENOM" id="CLU_044854_0_0_1"/>
<keyword evidence="3 15" id="KW-0812">Transmembrane</keyword>
<dbReference type="GeneTree" id="ENSGT00940000153835"/>
<comment type="subunit">
    <text evidence="12">Interacts with CD276 and this interaction enhances T-cell activation.</text>
</comment>
<keyword evidence="6 15" id="KW-0472">Membrane</keyword>
<evidence type="ECO:0000313" key="17">
    <source>
        <dbReference type="Ensembl" id="ENSSHAP00000005878.1"/>
    </source>
</evidence>
<feature type="chain" id="PRO_5003458308" description="Trem-like transcript 2 protein" evidence="16">
    <location>
        <begin position="31"/>
        <end position="317"/>
    </location>
</feature>
<keyword evidence="9" id="KW-0325">Glycoprotein</keyword>
<dbReference type="STRING" id="9305.ENSSHAP00000005878"/>
<evidence type="ECO:0000256" key="7">
    <source>
        <dbReference type="ARBA" id="ARBA00023157"/>
    </source>
</evidence>
<dbReference type="InterPro" id="IPR013783">
    <property type="entry name" value="Ig-like_fold"/>
</dbReference>
<evidence type="ECO:0000256" key="2">
    <source>
        <dbReference type="ARBA" id="ARBA00022475"/>
    </source>
</evidence>
<evidence type="ECO:0000256" key="4">
    <source>
        <dbReference type="ARBA" id="ARBA00022729"/>
    </source>
</evidence>
<sequence length="317" mass="35423">MTSQNPMEPGTCLWLLLLLLLLFCVSDSQAEDVYTTVQHQEGETLSVQCSYTIRSDRWEGKVWCKVRRKKCDSKFSRGSGLSPPYKLHDDSQTGLLIVTMERLRHQDSGKYWCMRNSSRSLYPVKGIQLVVSQVPSTERNIPLITKETSIEEPDAIFRTAVTTGSFLKKDKNLPTVVPITTSIPASVGRMPADTTTFPIMTRSVTTVTRVMMRSTAVTTPITTAMLRMTTKHSANNGSSHKASSTHVAPVMLVTVKARSSCTRSTITRTHPKTLPPNSFYNSGFAVPMLLGGSFTILMFSVVFYVLWKKKRMGTYYV</sequence>
<dbReference type="PANTHER" id="PTHR16423:SF3">
    <property type="entry name" value="TREM-LIKE TRANSCRIPT 2 PROTEIN"/>
    <property type="match status" value="1"/>
</dbReference>
<evidence type="ECO:0000256" key="6">
    <source>
        <dbReference type="ARBA" id="ARBA00023136"/>
    </source>
</evidence>
<keyword evidence="7" id="KW-1015">Disulfide bond</keyword>
<dbReference type="Proteomes" id="UP000007648">
    <property type="component" value="Unassembled WGS sequence"/>
</dbReference>
<evidence type="ECO:0000256" key="11">
    <source>
        <dbReference type="ARBA" id="ARBA00059754"/>
    </source>
</evidence>
<feature type="signal peptide" evidence="16">
    <location>
        <begin position="1"/>
        <end position="30"/>
    </location>
</feature>
<evidence type="ECO:0000256" key="1">
    <source>
        <dbReference type="ARBA" id="ARBA00004251"/>
    </source>
</evidence>
<organism evidence="17 18">
    <name type="scientific">Sarcophilus harrisii</name>
    <name type="common">Tasmanian devil</name>
    <name type="synonym">Sarcophilus laniarius</name>
    <dbReference type="NCBI Taxonomy" id="9305"/>
    <lineage>
        <taxon>Eukaryota</taxon>
        <taxon>Metazoa</taxon>
        <taxon>Chordata</taxon>
        <taxon>Craniata</taxon>
        <taxon>Vertebrata</taxon>
        <taxon>Euteleostomi</taxon>
        <taxon>Mammalia</taxon>
        <taxon>Metatheria</taxon>
        <taxon>Dasyuromorphia</taxon>
        <taxon>Dasyuridae</taxon>
        <taxon>Sarcophilus</taxon>
    </lineage>
</organism>
<keyword evidence="2" id="KW-1003">Cell membrane</keyword>
<evidence type="ECO:0000256" key="10">
    <source>
        <dbReference type="ARBA" id="ARBA00023319"/>
    </source>
</evidence>
<dbReference type="CDD" id="cd05716">
    <property type="entry name" value="IgV_pIgR_like"/>
    <property type="match status" value="1"/>
</dbReference>
<evidence type="ECO:0000256" key="8">
    <source>
        <dbReference type="ARBA" id="ARBA00023170"/>
    </source>
</evidence>
<dbReference type="AlphaFoldDB" id="G3VRS3"/>
<evidence type="ECO:0000256" key="16">
    <source>
        <dbReference type="SAM" id="SignalP"/>
    </source>
</evidence>
<proteinExistence type="predicted"/>
<evidence type="ECO:0000256" key="14">
    <source>
        <dbReference type="ARBA" id="ARBA00082751"/>
    </source>
</evidence>
<dbReference type="InParanoid" id="G3VRS3"/>
<reference evidence="17" key="2">
    <citation type="submission" date="2025-08" db="UniProtKB">
        <authorList>
            <consortium name="Ensembl"/>
        </authorList>
    </citation>
    <scope>IDENTIFICATION</scope>
</reference>
<dbReference type="Ensembl" id="ENSSHAT00000005932.2">
    <property type="protein sequence ID" value="ENSSHAP00000005878.1"/>
    <property type="gene ID" value="ENSSHAG00000005128.2"/>
</dbReference>
<name>G3VRS3_SARHA</name>
<feature type="transmembrane region" description="Helical" evidence="15">
    <location>
        <begin position="284"/>
        <end position="307"/>
    </location>
</feature>
<dbReference type="PANTHER" id="PTHR16423">
    <property type="entry name" value="TREM-LIKE TRANSCRIPT PROTEIN"/>
    <property type="match status" value="1"/>
</dbReference>
<keyword evidence="4 16" id="KW-0732">Signal</keyword>